<evidence type="ECO:0000313" key="3">
    <source>
        <dbReference type="Proteomes" id="UP001189813"/>
    </source>
</evidence>
<evidence type="ECO:0008006" key="4">
    <source>
        <dbReference type="Google" id="ProtNLM"/>
    </source>
</evidence>
<protein>
    <recommendedName>
        <fullName evidence="4">Lipoprotein</fullName>
    </recommendedName>
</protein>
<comment type="caution">
    <text evidence="2">The sequence shown here is derived from an EMBL/GenBank/DDBJ whole genome shotgun (WGS) entry which is preliminary data.</text>
</comment>
<name>A0ABN9IRD5_9RALS</name>
<sequence length="67" mass="7445">MKPALLLPLAALLVGACSNQQMYDTAQNWQRNQCLHAQDSEARSQCEARTKTSYDKYGDARANATAR</sequence>
<dbReference type="Proteomes" id="UP001189813">
    <property type="component" value="Unassembled WGS sequence"/>
</dbReference>
<proteinExistence type="predicted"/>
<evidence type="ECO:0000256" key="1">
    <source>
        <dbReference type="SAM" id="SignalP"/>
    </source>
</evidence>
<keyword evidence="1" id="KW-0732">Signal</keyword>
<gene>
    <name evidence="2" type="ORF">LMG19083_01537</name>
</gene>
<reference evidence="2 3" key="1">
    <citation type="submission" date="2023-07" db="EMBL/GenBank/DDBJ databases">
        <authorList>
            <person name="Peeters C."/>
        </authorList>
    </citation>
    <scope>NUCLEOTIDE SEQUENCE [LARGE SCALE GENOMIC DNA]</scope>
    <source>
        <strain evidence="2 3">LMG 19083</strain>
    </source>
</reference>
<feature type="signal peptide" evidence="1">
    <location>
        <begin position="1"/>
        <end position="22"/>
    </location>
</feature>
<accession>A0ABN9IRD5</accession>
<dbReference type="PROSITE" id="PS51257">
    <property type="entry name" value="PROKAR_LIPOPROTEIN"/>
    <property type="match status" value="1"/>
</dbReference>
<dbReference type="RefSeq" id="WP_316665046.1">
    <property type="nucleotide sequence ID" value="NZ_CATZBU010000003.1"/>
</dbReference>
<keyword evidence="3" id="KW-1185">Reference proteome</keyword>
<feature type="chain" id="PRO_5046846099" description="Lipoprotein" evidence="1">
    <location>
        <begin position="23"/>
        <end position="67"/>
    </location>
</feature>
<evidence type="ECO:0000313" key="2">
    <source>
        <dbReference type="EMBL" id="CAJ0787150.1"/>
    </source>
</evidence>
<organism evidence="2 3">
    <name type="scientific">Ralstonia psammae</name>
    <dbReference type="NCBI Taxonomy" id="3058598"/>
    <lineage>
        <taxon>Bacteria</taxon>
        <taxon>Pseudomonadati</taxon>
        <taxon>Pseudomonadota</taxon>
        <taxon>Betaproteobacteria</taxon>
        <taxon>Burkholderiales</taxon>
        <taxon>Burkholderiaceae</taxon>
        <taxon>Ralstonia</taxon>
    </lineage>
</organism>
<dbReference type="EMBL" id="CATZBU010000003">
    <property type="protein sequence ID" value="CAJ0787150.1"/>
    <property type="molecule type" value="Genomic_DNA"/>
</dbReference>